<name>A0AAW8RHE3_ENTFC</name>
<sequence length="911" mass="103698">MVGNKWYKCDLHIHSTASQCFQDKKVTAKEWVEECLNKGLDCVALTDHNTGENIDEYKRVASENGLVFFPGVELTCGENGTHLLVLFDLSAGTNEISDFLTEMGIKREDWATAEACSMKSVLEVIDFAEREGLLVIPAHIDEFNGISSAKFGNLKKIFEAESIHAVQAVQKEFFENRSEMIARSERDAIYESVNARYHNRVGNDTLESWYKSVVEAEKTNMTFLTFSDNPHSKGNSKHGLWGIGTRYSYIKMKDKPNLGSLRDALMLGETRVHSDFSNFSINENEVLLEKLSFSGTTLSKKEVVVEFSDNLTTIIGGRGTGKSCITRFLVYVLGKETELDQFSEIQRDYQNFAQVEQNGSGIFLHDTVVKLNVTYKGTKYQIIRTQNKHTIYEFTPERSLVEKGTERLRMISDKVNIYSQKQIYEISKNQTSILELLDGYNAGLISQYKNEIETCVTEIKKINWDIVTVKNEIQDKAKVELEIEDLKKQVEKLSHKSYKDVYDEYLKETEVFRELKRDVESLKKIPQNLTDSLDKIDFGSGIKVTDEIDKSREELISKLLINQAKIQTIIGEMSDEIDSYRAGLNESGWKVNYTELSQRYQKLSEELSQDELEMLQNLDSLYQSLSKTEDRLQEINQKERKLKDYQAEVNSVMSKMNQAYQNLYSERSSSSQEIFSDITGIEATIQPNRDFINYVKEFRTCINKEETFDSEFVSLIGKLSNNSITDQDIYKDILNIRANGESKIFSDKKLINSIKKLNDAQVFELQTLKPNDLVVIRLELNGKKVSLSNASAGQKTSAILSMILAYGNSPLILDQPEDDLDSQLINNLIVRSIITKKENRQILIVTHNANIPVNGDSEWLISMGDSKEISADQCGSVDEPNIKARICTVMEGGADAFTNRAKRYGFKQIVE</sequence>
<dbReference type="Pfam" id="PF13476">
    <property type="entry name" value="AAA_23"/>
    <property type="match status" value="1"/>
</dbReference>
<dbReference type="NCBIfam" id="NF045780">
    <property type="entry name" value="TrlF_fam_ATP"/>
    <property type="match status" value="1"/>
</dbReference>
<keyword evidence="1" id="KW-0175">Coiled coil</keyword>
<protein>
    <submittedName>
        <fullName evidence="3">PHP domain-containing protein</fullName>
    </submittedName>
</protein>
<dbReference type="InterPro" id="IPR004013">
    <property type="entry name" value="PHP_dom"/>
</dbReference>
<reference evidence="3" key="1">
    <citation type="submission" date="2023-03" db="EMBL/GenBank/DDBJ databases">
        <authorList>
            <person name="Shen W."/>
            <person name="Cai J."/>
        </authorList>
    </citation>
    <scope>NUCLEOTIDE SEQUENCE</scope>
    <source>
        <strain evidence="3">B1010-2</strain>
    </source>
</reference>
<organism evidence="3 4">
    <name type="scientific">Enterococcus faecium</name>
    <name type="common">Streptococcus faecium</name>
    <dbReference type="NCBI Taxonomy" id="1352"/>
    <lineage>
        <taxon>Bacteria</taxon>
        <taxon>Bacillati</taxon>
        <taxon>Bacillota</taxon>
        <taxon>Bacilli</taxon>
        <taxon>Lactobacillales</taxon>
        <taxon>Enterococcaceae</taxon>
        <taxon>Enterococcus</taxon>
    </lineage>
</organism>
<dbReference type="SMART" id="SM00481">
    <property type="entry name" value="POLIIIAc"/>
    <property type="match status" value="1"/>
</dbReference>
<dbReference type="Pfam" id="PF13304">
    <property type="entry name" value="AAA_21"/>
    <property type="match status" value="1"/>
</dbReference>
<evidence type="ECO:0000313" key="3">
    <source>
        <dbReference type="EMBL" id="MDT2370165.1"/>
    </source>
</evidence>
<dbReference type="GO" id="GO:0006302">
    <property type="term" value="P:double-strand break repair"/>
    <property type="evidence" value="ECO:0007669"/>
    <property type="project" value="InterPro"/>
</dbReference>
<dbReference type="AlphaFoldDB" id="A0AAW8RHE3"/>
<dbReference type="InterPro" id="IPR052018">
    <property type="entry name" value="PHP_domain"/>
</dbReference>
<dbReference type="InterPro" id="IPR027417">
    <property type="entry name" value="P-loop_NTPase"/>
</dbReference>
<dbReference type="GO" id="GO:0004534">
    <property type="term" value="F:5'-3' RNA exonuclease activity"/>
    <property type="evidence" value="ECO:0007669"/>
    <property type="project" value="TreeGrafter"/>
</dbReference>
<dbReference type="InterPro" id="IPR003959">
    <property type="entry name" value="ATPase_AAA_core"/>
</dbReference>
<dbReference type="RefSeq" id="WP_272018914.1">
    <property type="nucleotide sequence ID" value="NZ_CP116520.1"/>
</dbReference>
<dbReference type="InterPro" id="IPR038729">
    <property type="entry name" value="Rad50/SbcC_AAA"/>
</dbReference>
<evidence type="ECO:0000313" key="4">
    <source>
        <dbReference type="Proteomes" id="UP001260956"/>
    </source>
</evidence>
<gene>
    <name evidence="3" type="ORF">P6Z85_08335</name>
</gene>
<feature type="coiled-coil region" evidence="1">
    <location>
        <begin position="593"/>
        <end position="662"/>
    </location>
</feature>
<dbReference type="InterPro" id="IPR003141">
    <property type="entry name" value="Pol/His_phosphatase_N"/>
</dbReference>
<dbReference type="GO" id="GO:0016887">
    <property type="term" value="F:ATP hydrolysis activity"/>
    <property type="evidence" value="ECO:0007669"/>
    <property type="project" value="InterPro"/>
</dbReference>
<dbReference type="PANTHER" id="PTHR42924:SF3">
    <property type="entry name" value="POLYMERASE_HISTIDINOL PHOSPHATASE N-TERMINAL DOMAIN-CONTAINING PROTEIN"/>
    <property type="match status" value="1"/>
</dbReference>
<dbReference type="SUPFAM" id="SSF52540">
    <property type="entry name" value="P-loop containing nucleoside triphosphate hydrolases"/>
    <property type="match status" value="2"/>
</dbReference>
<dbReference type="Pfam" id="PF02811">
    <property type="entry name" value="PHP"/>
    <property type="match status" value="1"/>
</dbReference>
<feature type="coiled-coil region" evidence="1">
    <location>
        <begin position="469"/>
        <end position="496"/>
    </location>
</feature>
<feature type="domain" description="Polymerase/histidinol phosphatase N-terminal" evidence="2">
    <location>
        <begin position="9"/>
        <end position="78"/>
    </location>
</feature>
<comment type="caution">
    <text evidence="3">The sequence shown here is derived from an EMBL/GenBank/DDBJ whole genome shotgun (WGS) entry which is preliminary data.</text>
</comment>
<dbReference type="GO" id="GO:0035312">
    <property type="term" value="F:5'-3' DNA exonuclease activity"/>
    <property type="evidence" value="ECO:0007669"/>
    <property type="project" value="TreeGrafter"/>
</dbReference>
<evidence type="ECO:0000259" key="2">
    <source>
        <dbReference type="SMART" id="SM00481"/>
    </source>
</evidence>
<dbReference type="GO" id="GO:0005524">
    <property type="term" value="F:ATP binding"/>
    <property type="evidence" value="ECO:0007669"/>
    <property type="project" value="InterPro"/>
</dbReference>
<accession>A0AAW8RHE3</accession>
<dbReference type="Gene3D" id="3.40.50.300">
    <property type="entry name" value="P-loop containing nucleotide triphosphate hydrolases"/>
    <property type="match status" value="2"/>
</dbReference>
<evidence type="ECO:0000256" key="1">
    <source>
        <dbReference type="SAM" id="Coils"/>
    </source>
</evidence>
<dbReference type="EMBL" id="JARPTX010000024">
    <property type="protein sequence ID" value="MDT2370165.1"/>
    <property type="molecule type" value="Genomic_DNA"/>
</dbReference>
<dbReference type="SUPFAM" id="SSF89550">
    <property type="entry name" value="PHP domain-like"/>
    <property type="match status" value="1"/>
</dbReference>
<dbReference type="InterPro" id="IPR016195">
    <property type="entry name" value="Pol/histidinol_Pase-like"/>
</dbReference>
<proteinExistence type="predicted"/>
<dbReference type="InterPro" id="IPR054787">
    <property type="entry name" value="TrlF_ATPase"/>
</dbReference>
<dbReference type="PANTHER" id="PTHR42924">
    <property type="entry name" value="EXONUCLEASE"/>
    <property type="match status" value="1"/>
</dbReference>
<dbReference type="Gene3D" id="3.20.20.140">
    <property type="entry name" value="Metal-dependent hydrolases"/>
    <property type="match status" value="1"/>
</dbReference>
<dbReference type="Proteomes" id="UP001260956">
    <property type="component" value="Unassembled WGS sequence"/>
</dbReference>